<organism evidence="6 7">
    <name type="scientific">Shewanella insulae</name>
    <dbReference type="NCBI Taxonomy" id="2681496"/>
    <lineage>
        <taxon>Bacteria</taxon>
        <taxon>Pseudomonadati</taxon>
        <taxon>Pseudomonadota</taxon>
        <taxon>Gammaproteobacteria</taxon>
        <taxon>Alteromonadales</taxon>
        <taxon>Shewanellaceae</taxon>
        <taxon>Shewanella</taxon>
    </lineage>
</organism>
<evidence type="ECO:0000313" key="7">
    <source>
        <dbReference type="Proteomes" id="UP000474778"/>
    </source>
</evidence>
<dbReference type="GO" id="GO:0003677">
    <property type="term" value="F:DNA binding"/>
    <property type="evidence" value="ECO:0007669"/>
    <property type="project" value="UniProtKB-UniRule"/>
</dbReference>
<evidence type="ECO:0000256" key="2">
    <source>
        <dbReference type="ARBA" id="ARBA00023125"/>
    </source>
</evidence>
<protein>
    <submittedName>
        <fullName evidence="6">TetR family transcriptional regulator</fullName>
    </submittedName>
</protein>
<gene>
    <name evidence="6" type="ORF">GNT65_05775</name>
</gene>
<evidence type="ECO:0000259" key="5">
    <source>
        <dbReference type="PROSITE" id="PS50977"/>
    </source>
</evidence>
<evidence type="ECO:0000313" key="6">
    <source>
        <dbReference type="EMBL" id="MXR68182.1"/>
    </source>
</evidence>
<dbReference type="Gene3D" id="1.10.357.10">
    <property type="entry name" value="Tetracycline Repressor, domain 2"/>
    <property type="match status" value="1"/>
</dbReference>
<comment type="caution">
    <text evidence="6">The sequence shown here is derived from an EMBL/GenBank/DDBJ whole genome shotgun (WGS) entry which is preliminary data.</text>
</comment>
<keyword evidence="1" id="KW-0805">Transcription regulation</keyword>
<keyword evidence="3" id="KW-0804">Transcription</keyword>
<dbReference type="InterPro" id="IPR001647">
    <property type="entry name" value="HTH_TetR"/>
</dbReference>
<dbReference type="EMBL" id="WRPA01000004">
    <property type="protein sequence ID" value="MXR68182.1"/>
    <property type="molecule type" value="Genomic_DNA"/>
</dbReference>
<feature type="DNA-binding region" description="H-T-H motif" evidence="4">
    <location>
        <begin position="29"/>
        <end position="48"/>
    </location>
</feature>
<evidence type="ECO:0000256" key="4">
    <source>
        <dbReference type="PROSITE-ProRule" id="PRU00335"/>
    </source>
</evidence>
<accession>A0A6L7HV26</accession>
<dbReference type="Pfam" id="PF16925">
    <property type="entry name" value="TetR_C_13"/>
    <property type="match status" value="1"/>
</dbReference>
<dbReference type="RefSeq" id="WP_160794291.1">
    <property type="nucleotide sequence ID" value="NZ_WRPA01000004.1"/>
</dbReference>
<sequence length="199" mass="22618">MARSCNFDRQDKLIAAMELFWQKGYADTSVADLVAHLKINRFSLYNSFGDKLSLYREALGYYLAHYAQPRITPLLADDADLQSIIDYIQAFVALQAEQPYGCFMQNAVLEKYLSDEVVQQLCGELFDGLREAFARVLTDEQRLGRVNSEVNPQEVASFLVMQLQGIRVLGKAKQYALIEQARRVLTGYLDGLFLRAITD</sequence>
<dbReference type="InterPro" id="IPR011075">
    <property type="entry name" value="TetR_C"/>
</dbReference>
<dbReference type="PANTHER" id="PTHR47506:SF10">
    <property type="entry name" value="TRANSCRIPTIONAL REGULATORY PROTEIN"/>
    <property type="match status" value="1"/>
</dbReference>
<dbReference type="PROSITE" id="PS50977">
    <property type="entry name" value="HTH_TETR_2"/>
    <property type="match status" value="1"/>
</dbReference>
<reference evidence="6 7" key="1">
    <citation type="submission" date="2019-12" db="EMBL/GenBank/DDBJ databases">
        <title>Shewanella insulae sp. nov., isolated from a tidal flat.</title>
        <authorList>
            <person name="Yoon J.-H."/>
        </authorList>
    </citation>
    <scope>NUCLEOTIDE SEQUENCE [LARGE SCALE GENOMIC DNA]</scope>
    <source>
        <strain evidence="6 7">JBTF-M18</strain>
    </source>
</reference>
<dbReference type="InterPro" id="IPR009057">
    <property type="entry name" value="Homeodomain-like_sf"/>
</dbReference>
<dbReference type="Proteomes" id="UP000474778">
    <property type="component" value="Unassembled WGS sequence"/>
</dbReference>
<dbReference type="Pfam" id="PF00440">
    <property type="entry name" value="TetR_N"/>
    <property type="match status" value="1"/>
</dbReference>
<dbReference type="SUPFAM" id="SSF46689">
    <property type="entry name" value="Homeodomain-like"/>
    <property type="match status" value="1"/>
</dbReference>
<dbReference type="AlphaFoldDB" id="A0A6L7HV26"/>
<proteinExistence type="predicted"/>
<keyword evidence="7" id="KW-1185">Reference proteome</keyword>
<keyword evidence="2 4" id="KW-0238">DNA-binding</keyword>
<dbReference type="InterPro" id="IPR036271">
    <property type="entry name" value="Tet_transcr_reg_TetR-rel_C_sf"/>
</dbReference>
<dbReference type="SUPFAM" id="SSF48498">
    <property type="entry name" value="Tetracyclin repressor-like, C-terminal domain"/>
    <property type="match status" value="1"/>
</dbReference>
<dbReference type="PANTHER" id="PTHR47506">
    <property type="entry name" value="TRANSCRIPTIONAL REGULATORY PROTEIN"/>
    <property type="match status" value="1"/>
</dbReference>
<dbReference type="Gene3D" id="1.10.10.60">
    <property type="entry name" value="Homeodomain-like"/>
    <property type="match status" value="1"/>
</dbReference>
<feature type="domain" description="HTH tetR-type" evidence="5">
    <location>
        <begin position="6"/>
        <end position="66"/>
    </location>
</feature>
<name>A0A6L7HV26_9GAMM</name>
<evidence type="ECO:0000256" key="3">
    <source>
        <dbReference type="ARBA" id="ARBA00023163"/>
    </source>
</evidence>
<evidence type="ECO:0000256" key="1">
    <source>
        <dbReference type="ARBA" id="ARBA00023015"/>
    </source>
</evidence>